<evidence type="ECO:0000259" key="2">
    <source>
        <dbReference type="Pfam" id="PF10756"/>
    </source>
</evidence>
<dbReference type="Pfam" id="PF10756">
    <property type="entry name" value="bPH_6"/>
    <property type="match status" value="1"/>
</dbReference>
<dbReference type="InterPro" id="IPR019692">
    <property type="entry name" value="CFP-6_PH"/>
</dbReference>
<name>A0A7K1FIY5_9ACTN</name>
<evidence type="ECO:0000256" key="1">
    <source>
        <dbReference type="SAM" id="Phobius"/>
    </source>
</evidence>
<feature type="domain" description="Low molecular weight protein antigen 6 PH" evidence="2">
    <location>
        <begin position="71"/>
        <end position="141"/>
    </location>
</feature>
<reference evidence="3 4" key="1">
    <citation type="submission" date="2019-11" db="EMBL/GenBank/DDBJ databases">
        <authorList>
            <person name="Jiang L.-Q."/>
        </authorList>
    </citation>
    <scope>NUCLEOTIDE SEQUENCE [LARGE SCALE GENOMIC DNA]</scope>
    <source>
        <strain evidence="3 4">YIM 132087</strain>
    </source>
</reference>
<keyword evidence="1" id="KW-1133">Transmembrane helix</keyword>
<gene>
    <name evidence="3" type="ORF">GIS00_08980</name>
</gene>
<accession>A0A7K1FIY5</accession>
<dbReference type="RefSeq" id="WP_154768116.1">
    <property type="nucleotide sequence ID" value="NZ_WLYK01000002.1"/>
</dbReference>
<sequence>MSRHQGVLLTVRPRRMTIYASISAAVVVIAMVIVGIALRNSEAGISFRVADQIALVGLGVLIGAGILLMARPRLQVTEQGLWVRNVLGERFFEWELAHRIAFPEGANWAQLQLPDDEVHAVMAIQAMDRQRAVTALQAARELRERFAGPPPAPPARDEALFAAESSRPLGRLEKIDRIKAAQGAQQRDSRPGR</sequence>
<dbReference type="EMBL" id="WLYK01000002">
    <property type="protein sequence ID" value="MTD14077.1"/>
    <property type="molecule type" value="Genomic_DNA"/>
</dbReference>
<dbReference type="AlphaFoldDB" id="A0A7K1FIY5"/>
<organism evidence="3 4">
    <name type="scientific">Nakamurella alba</name>
    <dbReference type="NCBI Taxonomy" id="2665158"/>
    <lineage>
        <taxon>Bacteria</taxon>
        <taxon>Bacillati</taxon>
        <taxon>Actinomycetota</taxon>
        <taxon>Actinomycetes</taxon>
        <taxon>Nakamurellales</taxon>
        <taxon>Nakamurellaceae</taxon>
        <taxon>Nakamurella</taxon>
    </lineage>
</organism>
<evidence type="ECO:0000313" key="4">
    <source>
        <dbReference type="Proteomes" id="UP000460221"/>
    </source>
</evidence>
<proteinExistence type="predicted"/>
<comment type="caution">
    <text evidence="3">The sequence shown here is derived from an EMBL/GenBank/DDBJ whole genome shotgun (WGS) entry which is preliminary data.</text>
</comment>
<feature type="transmembrane region" description="Helical" evidence="1">
    <location>
        <begin position="16"/>
        <end position="38"/>
    </location>
</feature>
<evidence type="ECO:0000313" key="3">
    <source>
        <dbReference type="EMBL" id="MTD14077.1"/>
    </source>
</evidence>
<keyword evidence="4" id="KW-1185">Reference proteome</keyword>
<keyword evidence="1" id="KW-0472">Membrane</keyword>
<dbReference type="Proteomes" id="UP000460221">
    <property type="component" value="Unassembled WGS sequence"/>
</dbReference>
<keyword evidence="1" id="KW-0812">Transmembrane</keyword>
<protein>
    <submittedName>
        <fullName evidence="3">PH domain-containing protein</fullName>
    </submittedName>
</protein>
<feature type="transmembrane region" description="Helical" evidence="1">
    <location>
        <begin position="50"/>
        <end position="70"/>
    </location>
</feature>